<dbReference type="EMBL" id="WQNF01000017">
    <property type="protein sequence ID" value="MVT68053.1"/>
    <property type="molecule type" value="Genomic_DNA"/>
</dbReference>
<accession>A0A0R3E433</accession>
<evidence type="ECO:0000313" key="1">
    <source>
        <dbReference type="EMBL" id="MVT68053.1"/>
    </source>
</evidence>
<name>A0A0R3E433_9BRAD</name>
<dbReference type="AlphaFoldDB" id="A0A0R3E433"/>
<comment type="caution">
    <text evidence="1">The sequence shown here is derived from an EMBL/GenBank/DDBJ whole genome shotgun (WGS) entry which is preliminary data.</text>
</comment>
<reference evidence="1 2" key="1">
    <citation type="submission" date="2019-12" db="EMBL/GenBank/DDBJ databases">
        <title>Draft genome sequences Bradyrhizobium cajani AMBPC1010, Bradyrhizobium pachyrhizi AMBPC1040 and Bradyrhizobium yuanmingense ALSPC3051, three plant growth promoting strains isolated from nodules of Cajanus cajan L. in Dominican Republic.</title>
        <authorList>
            <person name="Flores-Felix J.D."/>
            <person name="Araujo J."/>
            <person name="Diaz-Alcantara C."/>
            <person name="Gonzalez-Andres F."/>
            <person name="Velazquez E."/>
        </authorList>
    </citation>
    <scope>NUCLEOTIDE SEQUENCE [LARGE SCALE GENOMIC DNA]</scope>
    <source>
        <strain evidence="1 2">1040</strain>
    </source>
</reference>
<protein>
    <submittedName>
        <fullName evidence="1">Uncharacterized protein</fullName>
    </submittedName>
</protein>
<proteinExistence type="predicted"/>
<sequence length="144" mass="14520">MKLPSVARAALLALAMLTGTSAALADEGAVTLVIFKGGWVFGGSAGKGVMTFHGQTYGLTAGGLDYGLVFGGSQTTLQGRVRNIRRPQDINGVYAAAGMGVALGAGVRGILLTNQNGAVLELSGKQVGLMANVDLSGLAITLKE</sequence>
<gene>
    <name evidence="1" type="ORF">GPL21_23415</name>
</gene>
<evidence type="ECO:0000313" key="2">
    <source>
        <dbReference type="Proteomes" id="UP000436468"/>
    </source>
</evidence>
<dbReference type="RefSeq" id="WP_028332611.1">
    <property type="nucleotide sequence ID" value="NZ_CP121667.1"/>
</dbReference>
<keyword evidence="2" id="KW-1185">Reference proteome</keyword>
<organism evidence="1 2">
    <name type="scientific">Bradyrhizobium pachyrhizi</name>
    <dbReference type="NCBI Taxonomy" id="280333"/>
    <lineage>
        <taxon>Bacteria</taxon>
        <taxon>Pseudomonadati</taxon>
        <taxon>Pseudomonadota</taxon>
        <taxon>Alphaproteobacteria</taxon>
        <taxon>Hyphomicrobiales</taxon>
        <taxon>Nitrobacteraceae</taxon>
        <taxon>Bradyrhizobium</taxon>
    </lineage>
</organism>
<dbReference type="Proteomes" id="UP000436468">
    <property type="component" value="Unassembled WGS sequence"/>
</dbReference>